<dbReference type="Pfam" id="PF07811">
    <property type="entry name" value="TadE"/>
    <property type="match status" value="1"/>
</dbReference>
<evidence type="ECO:0000313" key="3">
    <source>
        <dbReference type="EMBL" id="RLK02847.1"/>
    </source>
</evidence>
<dbReference type="STRING" id="981384.GCA_000192475_00109"/>
<keyword evidence="1" id="KW-0472">Membrane</keyword>
<dbReference type="AlphaFoldDB" id="A0A497ZIF9"/>
<comment type="caution">
    <text evidence="3">The sequence shown here is derived from an EMBL/GenBank/DDBJ whole genome shotgun (WGS) entry which is preliminary data.</text>
</comment>
<sequence length="168" mass="17680">MFGASHHISNTLSRFRNDQSGAALVEFAILLPILLVTFALIVEGGRIFWSYQNAITGVRDTARYVGRIAPSDLCTASPSAAIGDFQTAVSNTLTSLSTTDIAVGLDSLSLECVGNAGEYRVSPTPVAVLTASLTISNLPFTPLFQLVGGSATAQIQTTITDRSRVFGP</sequence>
<feature type="domain" description="TadE-like" evidence="2">
    <location>
        <begin position="21"/>
        <end position="63"/>
    </location>
</feature>
<reference evidence="3 4" key="1">
    <citation type="submission" date="2018-10" db="EMBL/GenBank/DDBJ databases">
        <title>Genomic Encyclopedia of Archaeal and Bacterial Type Strains, Phase II (KMG-II): from individual species to whole genera.</title>
        <authorList>
            <person name="Goeker M."/>
        </authorList>
    </citation>
    <scope>NUCLEOTIDE SEQUENCE [LARGE SCALE GENOMIC DNA]</scope>
    <source>
        <strain evidence="3 4">DSM 29317</strain>
    </source>
</reference>
<evidence type="ECO:0000256" key="1">
    <source>
        <dbReference type="SAM" id="Phobius"/>
    </source>
</evidence>
<evidence type="ECO:0000313" key="4">
    <source>
        <dbReference type="Proteomes" id="UP000271700"/>
    </source>
</evidence>
<keyword evidence="4" id="KW-1185">Reference proteome</keyword>
<keyword evidence="1" id="KW-0812">Transmembrane</keyword>
<dbReference type="RefSeq" id="WP_158005286.1">
    <property type="nucleotide sequence ID" value="NZ_AEYW01000025.1"/>
</dbReference>
<dbReference type="Proteomes" id="UP000271700">
    <property type="component" value="Unassembled WGS sequence"/>
</dbReference>
<evidence type="ECO:0000259" key="2">
    <source>
        <dbReference type="Pfam" id="PF07811"/>
    </source>
</evidence>
<gene>
    <name evidence="3" type="ORF">CLV75_3404</name>
</gene>
<accession>A0A497ZIF9</accession>
<proteinExistence type="predicted"/>
<feature type="transmembrane region" description="Helical" evidence="1">
    <location>
        <begin position="20"/>
        <end position="42"/>
    </location>
</feature>
<organism evidence="3 4">
    <name type="scientific">Ruegeria conchae</name>
    <dbReference type="NCBI Taxonomy" id="981384"/>
    <lineage>
        <taxon>Bacteria</taxon>
        <taxon>Pseudomonadati</taxon>
        <taxon>Pseudomonadota</taxon>
        <taxon>Alphaproteobacteria</taxon>
        <taxon>Rhodobacterales</taxon>
        <taxon>Roseobacteraceae</taxon>
        <taxon>Ruegeria</taxon>
    </lineage>
</organism>
<dbReference type="InterPro" id="IPR012495">
    <property type="entry name" value="TadE-like_dom"/>
</dbReference>
<name>A0A497ZIF9_9RHOB</name>
<keyword evidence="1" id="KW-1133">Transmembrane helix</keyword>
<protein>
    <submittedName>
        <fullName evidence="3">Flp pilus assembly protein TadG</fullName>
    </submittedName>
</protein>
<dbReference type="EMBL" id="RCCT01000005">
    <property type="protein sequence ID" value="RLK02847.1"/>
    <property type="molecule type" value="Genomic_DNA"/>
</dbReference>